<proteinExistence type="predicted"/>
<dbReference type="EMBL" id="KV453841">
    <property type="protein sequence ID" value="ODV92137.1"/>
    <property type="molecule type" value="Genomic_DNA"/>
</dbReference>
<gene>
    <name evidence="2" type="ORF">CANCADRAFT_82610</name>
</gene>
<name>A0A1E4TK89_9ASCO</name>
<reference evidence="3" key="1">
    <citation type="submission" date="2016-02" db="EMBL/GenBank/DDBJ databases">
        <title>Comparative genomics of biotechnologically important yeasts.</title>
        <authorList>
            <consortium name="DOE Joint Genome Institute"/>
            <person name="Riley R."/>
            <person name="Haridas S."/>
            <person name="Wolfe K.H."/>
            <person name="Lopes M.R."/>
            <person name="Hittinger C.T."/>
            <person name="Goker M."/>
            <person name="Salamov A."/>
            <person name="Wisecaver J."/>
            <person name="Long T.M."/>
            <person name="Aerts A.L."/>
            <person name="Barry K."/>
            <person name="Choi C."/>
            <person name="Clum A."/>
            <person name="Coughlan A.Y."/>
            <person name="Deshpande S."/>
            <person name="Douglass A.P."/>
            <person name="Hanson S.J."/>
            <person name="Klenk H.-P."/>
            <person name="Labutti K."/>
            <person name="Lapidus A."/>
            <person name="Lindquist E."/>
            <person name="Lipzen A."/>
            <person name="Meier-Kolthoff J.P."/>
            <person name="Ohm R.A."/>
            <person name="Otillar R.P."/>
            <person name="Pangilinan J."/>
            <person name="Peng Y."/>
            <person name="Rokas A."/>
            <person name="Rosa C.A."/>
            <person name="Scheuner C."/>
            <person name="Sibirny A.A."/>
            <person name="Slot J.C."/>
            <person name="Stielow J.B."/>
            <person name="Sun H."/>
            <person name="Kurtzman C.P."/>
            <person name="Blackwell M."/>
            <person name="Jeffries T.W."/>
            <person name="Grigoriev I.V."/>
        </authorList>
    </citation>
    <scope>NUCLEOTIDE SEQUENCE [LARGE SCALE GENOMIC DNA]</scope>
    <source>
        <strain evidence="3">NRRL Y-17796</strain>
    </source>
</reference>
<evidence type="ECO:0000313" key="2">
    <source>
        <dbReference type="EMBL" id="ODV92137.1"/>
    </source>
</evidence>
<feature type="chain" id="PRO_5009163258" evidence="1">
    <location>
        <begin position="21"/>
        <end position="363"/>
    </location>
</feature>
<keyword evidence="3" id="KW-1185">Reference proteome</keyword>
<organism evidence="2 3">
    <name type="scientific">Tortispora caseinolytica NRRL Y-17796</name>
    <dbReference type="NCBI Taxonomy" id="767744"/>
    <lineage>
        <taxon>Eukaryota</taxon>
        <taxon>Fungi</taxon>
        <taxon>Dikarya</taxon>
        <taxon>Ascomycota</taxon>
        <taxon>Saccharomycotina</taxon>
        <taxon>Trigonopsidomycetes</taxon>
        <taxon>Trigonopsidales</taxon>
        <taxon>Trigonopsidaceae</taxon>
        <taxon>Tortispora</taxon>
    </lineage>
</organism>
<sequence length="363" mass="36480">MTTLLTFFALLAQLFSLVSALAVPIGHDIAELALRKRQYSNDTSNAVLPVLRSSAETLAIPSLTSGVEVDANAAAVQTSIAVNVEISVGVFITEYINIFVPKLVNTKAVQPSQTPVTTVVTATCSGVTTTTTVTVYATVECTKAAAAATTTTPPFATAKHATTPTAAAVAATAVAEYEVEATTTIYMTSTVVVAANQPAGTAAAGIAAAAAPAASAAASHGTITEYVYVIPTAVTTCDVTKDGSVGQEVSTLYMKIDAAVAATIEGYTWLVNVESPAATIFQGTSTTTAVVAPSVYAAIIASESAAAQALVNASVTANATYALVNSTSVNATLSAANSTLPLNVSSITATSLSTSYVSTSLSA</sequence>
<dbReference type="Proteomes" id="UP000095023">
    <property type="component" value="Unassembled WGS sequence"/>
</dbReference>
<evidence type="ECO:0000313" key="3">
    <source>
        <dbReference type="Proteomes" id="UP000095023"/>
    </source>
</evidence>
<keyword evidence="1" id="KW-0732">Signal</keyword>
<accession>A0A1E4TK89</accession>
<evidence type="ECO:0000256" key="1">
    <source>
        <dbReference type="SAM" id="SignalP"/>
    </source>
</evidence>
<protein>
    <submittedName>
        <fullName evidence="2">Uncharacterized protein</fullName>
    </submittedName>
</protein>
<dbReference type="AlphaFoldDB" id="A0A1E4TK89"/>
<feature type="signal peptide" evidence="1">
    <location>
        <begin position="1"/>
        <end position="20"/>
    </location>
</feature>